<keyword evidence="4 5" id="KW-0732">Signal</keyword>
<evidence type="ECO:0000256" key="4">
    <source>
        <dbReference type="ARBA" id="ARBA00022729"/>
    </source>
</evidence>
<organism evidence="6 7">
    <name type="scientific">Phytophthora lilii</name>
    <dbReference type="NCBI Taxonomy" id="2077276"/>
    <lineage>
        <taxon>Eukaryota</taxon>
        <taxon>Sar</taxon>
        <taxon>Stramenopiles</taxon>
        <taxon>Oomycota</taxon>
        <taxon>Peronosporomycetes</taxon>
        <taxon>Peronosporales</taxon>
        <taxon>Peronosporaceae</taxon>
        <taxon>Phytophthora</taxon>
    </lineage>
</organism>
<feature type="chain" id="PRO_5041018718" description="RxLR effector protein" evidence="5">
    <location>
        <begin position="24"/>
        <end position="152"/>
    </location>
</feature>
<comment type="domain">
    <text evidence="5">The RxLR-dEER motif acts to carry the protein into the host cell cytoplasm through binding to cell surface phosphatidylinositol-3-phosphate.</text>
</comment>
<dbReference type="Pfam" id="PF16810">
    <property type="entry name" value="RXLR"/>
    <property type="match status" value="1"/>
</dbReference>
<dbReference type="GO" id="GO:0005576">
    <property type="term" value="C:extracellular region"/>
    <property type="evidence" value="ECO:0007669"/>
    <property type="project" value="UniProtKB-SubCell"/>
</dbReference>
<proteinExistence type="inferred from homology"/>
<evidence type="ECO:0000256" key="1">
    <source>
        <dbReference type="ARBA" id="ARBA00004613"/>
    </source>
</evidence>
<name>A0A9W6TTC1_9STRA</name>
<evidence type="ECO:0000256" key="2">
    <source>
        <dbReference type="ARBA" id="ARBA00010400"/>
    </source>
</evidence>
<evidence type="ECO:0000256" key="3">
    <source>
        <dbReference type="ARBA" id="ARBA00022525"/>
    </source>
</evidence>
<comment type="similarity">
    <text evidence="2 5">Belongs to the RxLR effector family.</text>
</comment>
<comment type="subcellular location">
    <subcellularLocation>
        <location evidence="1 5">Secreted</location>
    </subcellularLocation>
</comment>
<evidence type="ECO:0000313" key="6">
    <source>
        <dbReference type="EMBL" id="GMF19621.1"/>
    </source>
</evidence>
<dbReference type="AlphaFoldDB" id="A0A9W6TTC1"/>
<comment type="function">
    <text evidence="5">Effector that suppresses plant defense responses during pathogen infection.</text>
</comment>
<sequence length="152" mass="17148">MRLAYALLASVFAILTSQDGVSAAPTSAKYDVSVPSIESTSAEEIDNRKRFLRTADTDDNKSEDRMFVGTINGILGKVGSVIDTGGAQVVKQAPKLEKYQIWLRNNFTPSQVRVDVMGKQPWMSNWYLVQHKDFRQYAKFMVEYKRLHPNGV</sequence>
<dbReference type="InterPro" id="IPR031825">
    <property type="entry name" value="RXLR"/>
</dbReference>
<gene>
    <name evidence="6" type="ORF">Plil01_000752200</name>
</gene>
<evidence type="ECO:0000256" key="5">
    <source>
        <dbReference type="RuleBase" id="RU367124"/>
    </source>
</evidence>
<keyword evidence="7" id="KW-1185">Reference proteome</keyword>
<feature type="signal peptide" evidence="5">
    <location>
        <begin position="1"/>
        <end position="23"/>
    </location>
</feature>
<keyword evidence="3 5" id="KW-0964">Secreted</keyword>
<dbReference type="EMBL" id="BSXW01000351">
    <property type="protein sequence ID" value="GMF19621.1"/>
    <property type="molecule type" value="Genomic_DNA"/>
</dbReference>
<evidence type="ECO:0000313" key="7">
    <source>
        <dbReference type="Proteomes" id="UP001165083"/>
    </source>
</evidence>
<protein>
    <recommendedName>
        <fullName evidence="5">RxLR effector protein</fullName>
    </recommendedName>
</protein>
<comment type="caution">
    <text evidence="6">The sequence shown here is derived from an EMBL/GenBank/DDBJ whole genome shotgun (WGS) entry which is preliminary data.</text>
</comment>
<accession>A0A9W6TTC1</accession>
<dbReference type="OrthoDB" id="127337at2759"/>
<reference evidence="6" key="1">
    <citation type="submission" date="2023-04" db="EMBL/GenBank/DDBJ databases">
        <title>Phytophthora lilii NBRC 32176.</title>
        <authorList>
            <person name="Ichikawa N."/>
            <person name="Sato H."/>
            <person name="Tonouchi N."/>
        </authorList>
    </citation>
    <scope>NUCLEOTIDE SEQUENCE</scope>
    <source>
        <strain evidence="6">NBRC 32176</strain>
    </source>
</reference>
<dbReference type="Proteomes" id="UP001165083">
    <property type="component" value="Unassembled WGS sequence"/>
</dbReference>